<dbReference type="PANTHER" id="PTHR30363:SF44">
    <property type="entry name" value="AGA OPERON TRANSCRIPTIONAL REPRESSOR-RELATED"/>
    <property type="match status" value="1"/>
</dbReference>
<organism evidence="5 6">
    <name type="scientific">Micromonospora globispora</name>
    <dbReference type="NCBI Taxonomy" id="1450148"/>
    <lineage>
        <taxon>Bacteria</taxon>
        <taxon>Bacillati</taxon>
        <taxon>Actinomycetota</taxon>
        <taxon>Actinomycetes</taxon>
        <taxon>Micromonosporales</taxon>
        <taxon>Micromonosporaceae</taxon>
        <taxon>Micromonospora</taxon>
    </lineage>
</organism>
<dbReference type="InterPro" id="IPR037171">
    <property type="entry name" value="NagB/RpiA_transferase-like"/>
</dbReference>
<dbReference type="PRINTS" id="PR00037">
    <property type="entry name" value="HTHLACR"/>
</dbReference>
<evidence type="ECO:0000313" key="5">
    <source>
        <dbReference type="EMBL" id="PWU47692.1"/>
    </source>
</evidence>
<keyword evidence="6" id="KW-1185">Reference proteome</keyword>
<evidence type="ECO:0000256" key="3">
    <source>
        <dbReference type="ARBA" id="ARBA00023163"/>
    </source>
</evidence>
<dbReference type="InterPro" id="IPR036388">
    <property type="entry name" value="WH-like_DNA-bd_sf"/>
</dbReference>
<dbReference type="Pfam" id="PF08220">
    <property type="entry name" value="HTH_DeoR"/>
    <property type="match status" value="1"/>
</dbReference>
<evidence type="ECO:0000256" key="1">
    <source>
        <dbReference type="ARBA" id="ARBA00023015"/>
    </source>
</evidence>
<dbReference type="InterPro" id="IPR001034">
    <property type="entry name" value="DeoR_HTH"/>
</dbReference>
<dbReference type="InterPro" id="IPR036390">
    <property type="entry name" value="WH_DNA-bd_sf"/>
</dbReference>
<protein>
    <submittedName>
        <fullName evidence="5">DeoR/GlpR transcriptional regulator</fullName>
    </submittedName>
</protein>
<feature type="domain" description="HTH deoR-type" evidence="4">
    <location>
        <begin position="6"/>
        <end position="61"/>
    </location>
</feature>
<dbReference type="GO" id="GO:0003677">
    <property type="term" value="F:DNA binding"/>
    <property type="evidence" value="ECO:0007669"/>
    <property type="project" value="UniProtKB-KW"/>
</dbReference>
<keyword evidence="1" id="KW-0805">Transcription regulation</keyword>
<dbReference type="PROSITE" id="PS51000">
    <property type="entry name" value="HTH_DEOR_2"/>
    <property type="match status" value="1"/>
</dbReference>
<evidence type="ECO:0000313" key="6">
    <source>
        <dbReference type="Proteomes" id="UP000245683"/>
    </source>
</evidence>
<gene>
    <name evidence="5" type="ORF">DLJ46_13815</name>
</gene>
<dbReference type="OrthoDB" id="7688673at2"/>
<dbReference type="SMART" id="SM01134">
    <property type="entry name" value="DeoRC"/>
    <property type="match status" value="1"/>
</dbReference>
<dbReference type="PROSITE" id="PS00894">
    <property type="entry name" value="HTH_DEOR_1"/>
    <property type="match status" value="1"/>
</dbReference>
<dbReference type="InterPro" id="IPR014036">
    <property type="entry name" value="DeoR-like_C"/>
</dbReference>
<accession>A0A317K766</accession>
<proteinExistence type="predicted"/>
<dbReference type="GO" id="GO:0003700">
    <property type="term" value="F:DNA-binding transcription factor activity"/>
    <property type="evidence" value="ECO:0007669"/>
    <property type="project" value="InterPro"/>
</dbReference>
<dbReference type="InterPro" id="IPR018356">
    <property type="entry name" value="Tscrpt_reg_HTH_DeoR_CS"/>
</dbReference>
<dbReference type="Gene3D" id="3.40.50.1360">
    <property type="match status" value="1"/>
</dbReference>
<sequence length="263" mass="28428">MSGIAEHERQEHVLRMLDGQGRVSVNDLMDRFGVSAVTVRKDLESLERRRLLRRVRGGAVPHEGADEGAFEMRLRHSVAAKQSIARAAAAHVRDGDAISLDCSTTCYYLALELRGRRGLVVVTNGLRAADVLSESDSITVVVLGGTVRRSSQSLVGDFGDVFSSRGRLNVGFFGLRSLTPEHGLMELSIEETAVKRRLAAASDHVYGLFDSSKLGRFALHSFVATDHLTGLITDEGMPDDVAEQWASRGVKVERVTASGGGVA</sequence>
<dbReference type="Pfam" id="PF00455">
    <property type="entry name" value="DeoRC"/>
    <property type="match status" value="1"/>
</dbReference>
<reference evidence="6" key="1">
    <citation type="submission" date="2018-05" db="EMBL/GenBank/DDBJ databases">
        <title>Micromonospora globispora sp. nov. and Micromonospora rugosa sp. nov., isolated from marine sediment.</title>
        <authorList>
            <person name="Carro L."/>
            <person name="Aysel V."/>
            <person name="Cetin D."/>
            <person name="Igual J.M."/>
            <person name="Klenk H.-P."/>
            <person name="Trujillo M.E."/>
            <person name="Sahin N."/>
        </authorList>
    </citation>
    <scope>NUCLEOTIDE SEQUENCE [LARGE SCALE GENOMIC DNA]</scope>
    <source>
        <strain evidence="6">S2904</strain>
    </source>
</reference>
<dbReference type="Proteomes" id="UP000245683">
    <property type="component" value="Unassembled WGS sequence"/>
</dbReference>
<evidence type="ECO:0000259" key="4">
    <source>
        <dbReference type="PROSITE" id="PS51000"/>
    </source>
</evidence>
<name>A0A317K766_9ACTN</name>
<dbReference type="PANTHER" id="PTHR30363">
    <property type="entry name" value="HTH-TYPE TRANSCRIPTIONAL REGULATOR SRLR-RELATED"/>
    <property type="match status" value="1"/>
</dbReference>
<dbReference type="EMBL" id="QGSV01000180">
    <property type="protein sequence ID" value="PWU47692.1"/>
    <property type="molecule type" value="Genomic_DNA"/>
</dbReference>
<dbReference type="SUPFAM" id="SSF100950">
    <property type="entry name" value="NagB/RpiA/CoA transferase-like"/>
    <property type="match status" value="1"/>
</dbReference>
<dbReference type="SMART" id="SM00420">
    <property type="entry name" value="HTH_DEOR"/>
    <property type="match status" value="1"/>
</dbReference>
<keyword evidence="3" id="KW-0804">Transcription</keyword>
<keyword evidence="2" id="KW-0238">DNA-binding</keyword>
<dbReference type="InterPro" id="IPR050313">
    <property type="entry name" value="Carb_Metab_HTH_regulators"/>
</dbReference>
<dbReference type="Gene3D" id="1.10.10.10">
    <property type="entry name" value="Winged helix-like DNA-binding domain superfamily/Winged helix DNA-binding domain"/>
    <property type="match status" value="1"/>
</dbReference>
<dbReference type="SUPFAM" id="SSF46785">
    <property type="entry name" value="Winged helix' DNA-binding domain"/>
    <property type="match status" value="1"/>
</dbReference>
<dbReference type="AlphaFoldDB" id="A0A317K766"/>
<dbReference type="RefSeq" id="WP_109945073.1">
    <property type="nucleotide sequence ID" value="NZ_QGGF01000693.1"/>
</dbReference>
<comment type="caution">
    <text evidence="5">The sequence shown here is derived from an EMBL/GenBank/DDBJ whole genome shotgun (WGS) entry which is preliminary data.</text>
</comment>
<evidence type="ECO:0000256" key="2">
    <source>
        <dbReference type="ARBA" id="ARBA00023125"/>
    </source>
</evidence>